<comment type="caution">
    <text evidence="4">The sequence shown here is derived from an EMBL/GenBank/DDBJ whole genome shotgun (WGS) entry which is preliminary data.</text>
</comment>
<evidence type="ECO:0000313" key="5">
    <source>
        <dbReference type="Proteomes" id="UP001454036"/>
    </source>
</evidence>
<dbReference type="AlphaFoldDB" id="A0AAV3RC01"/>
<keyword evidence="5" id="KW-1185">Reference proteome</keyword>
<dbReference type="Gene3D" id="3.40.50.1820">
    <property type="entry name" value="alpha/beta hydrolase"/>
    <property type="match status" value="1"/>
</dbReference>
<organism evidence="4 5">
    <name type="scientific">Lithospermum erythrorhizon</name>
    <name type="common">Purple gromwell</name>
    <name type="synonym">Lithospermum officinale var. erythrorhizon</name>
    <dbReference type="NCBI Taxonomy" id="34254"/>
    <lineage>
        <taxon>Eukaryota</taxon>
        <taxon>Viridiplantae</taxon>
        <taxon>Streptophyta</taxon>
        <taxon>Embryophyta</taxon>
        <taxon>Tracheophyta</taxon>
        <taxon>Spermatophyta</taxon>
        <taxon>Magnoliopsida</taxon>
        <taxon>eudicotyledons</taxon>
        <taxon>Gunneridae</taxon>
        <taxon>Pentapetalae</taxon>
        <taxon>asterids</taxon>
        <taxon>lamiids</taxon>
        <taxon>Boraginales</taxon>
        <taxon>Boraginaceae</taxon>
        <taxon>Boraginoideae</taxon>
        <taxon>Lithospermeae</taxon>
        <taxon>Lithospermum</taxon>
    </lineage>
</organism>
<reference evidence="4 5" key="1">
    <citation type="submission" date="2024-01" db="EMBL/GenBank/DDBJ databases">
        <title>The complete chloroplast genome sequence of Lithospermum erythrorhizon: insights into the phylogenetic relationship among Boraginaceae species and the maternal lineages of purple gromwells.</title>
        <authorList>
            <person name="Okada T."/>
            <person name="Watanabe K."/>
        </authorList>
    </citation>
    <scope>NUCLEOTIDE SEQUENCE [LARGE SCALE GENOMIC DNA]</scope>
</reference>
<dbReference type="InterPro" id="IPR013094">
    <property type="entry name" value="AB_hydrolase_3"/>
</dbReference>
<sequence>MASNSTEIVFEHFPLIRVFKDGHVHRFIEANFVQPSEDPPNNVLSKDIIISQENNVSVRLYMPNNHHDNNQKLPLLIYFHGGGFCIESACSSFYHSYLNKLVAEANVVAVSVEYRLAPEHPVTTCYEDSWSAFKWVVSNGEKTEGSDSEPWLRDHADFSRVFLAGDSAGANIAHNMMVKASDEESLLFETGVKVIGMALIHPYFGNGQREANELWDFICKDGNSSLDDPRFNAAVHAKLLEKHVCKKILICVAEKDILRERGVMYYEAIKNSAWSGEVDIFYTEGEEHVFHLKNPGCDNAAILLKQVAAFMK</sequence>
<dbReference type="EMBL" id="BAABME010008831">
    <property type="protein sequence ID" value="GAA0173929.1"/>
    <property type="molecule type" value="Genomic_DNA"/>
</dbReference>
<accession>A0AAV3RC01</accession>
<dbReference type="PROSITE" id="PS01174">
    <property type="entry name" value="LIPASE_GDXG_SER"/>
    <property type="match status" value="1"/>
</dbReference>
<feature type="domain" description="Alpha/beta hydrolase fold-3" evidence="3">
    <location>
        <begin position="76"/>
        <end position="291"/>
    </location>
</feature>
<name>A0AAV3RC01_LITER</name>
<dbReference type="PANTHER" id="PTHR23024:SF479">
    <property type="entry name" value="CARBOXYLESTERASE 2-RELATED"/>
    <property type="match status" value="1"/>
</dbReference>
<dbReference type="InterPro" id="IPR029058">
    <property type="entry name" value="AB_hydrolase_fold"/>
</dbReference>
<dbReference type="InterPro" id="IPR050466">
    <property type="entry name" value="Carboxylest/Gibb_receptor"/>
</dbReference>
<dbReference type="Proteomes" id="UP001454036">
    <property type="component" value="Unassembled WGS sequence"/>
</dbReference>
<comment type="similarity">
    <text evidence="1">Belongs to the 'GDXG' lipolytic enzyme family.</text>
</comment>
<evidence type="ECO:0000256" key="1">
    <source>
        <dbReference type="ARBA" id="ARBA00010515"/>
    </source>
</evidence>
<proteinExistence type="inferred from homology"/>
<dbReference type="GO" id="GO:0016787">
    <property type="term" value="F:hydrolase activity"/>
    <property type="evidence" value="ECO:0007669"/>
    <property type="project" value="InterPro"/>
</dbReference>
<evidence type="ECO:0000313" key="4">
    <source>
        <dbReference type="EMBL" id="GAA0173929.1"/>
    </source>
</evidence>
<dbReference type="PANTHER" id="PTHR23024">
    <property type="entry name" value="ARYLACETAMIDE DEACETYLASE"/>
    <property type="match status" value="1"/>
</dbReference>
<dbReference type="InterPro" id="IPR033140">
    <property type="entry name" value="Lipase_GDXG_put_SER_AS"/>
</dbReference>
<evidence type="ECO:0000259" key="3">
    <source>
        <dbReference type="Pfam" id="PF07859"/>
    </source>
</evidence>
<dbReference type="Pfam" id="PF07859">
    <property type="entry name" value="Abhydrolase_3"/>
    <property type="match status" value="1"/>
</dbReference>
<protein>
    <submittedName>
        <fullName evidence="4">Deacetylase</fullName>
    </submittedName>
</protein>
<dbReference type="SUPFAM" id="SSF53474">
    <property type="entry name" value="alpha/beta-Hydrolases"/>
    <property type="match status" value="1"/>
</dbReference>
<feature type="active site" evidence="2">
    <location>
        <position position="167"/>
    </location>
</feature>
<gene>
    <name evidence="4" type="ORF">LIER_27430</name>
</gene>
<evidence type="ECO:0000256" key="2">
    <source>
        <dbReference type="PROSITE-ProRule" id="PRU10038"/>
    </source>
</evidence>